<dbReference type="AlphaFoldDB" id="A0A8H7RJL5"/>
<accession>A0A8H7RJL5</accession>
<name>A0A8H7RJL5_9FUNG</name>
<dbReference type="EMBL" id="JAEPRB010000799">
    <property type="protein sequence ID" value="KAG2211735.1"/>
    <property type="molecule type" value="Genomic_DNA"/>
</dbReference>
<evidence type="ECO:0000313" key="1">
    <source>
        <dbReference type="EMBL" id="KAG2211735.1"/>
    </source>
</evidence>
<comment type="caution">
    <text evidence="1">The sequence shown here is derived from an EMBL/GenBank/DDBJ whole genome shotgun (WGS) entry which is preliminary data.</text>
</comment>
<reference evidence="1 2" key="1">
    <citation type="submission" date="2020-12" db="EMBL/GenBank/DDBJ databases">
        <title>Metabolic potential, ecology and presence of endohyphal bacteria is reflected in genomic diversity of Mucoromycotina.</title>
        <authorList>
            <person name="Muszewska A."/>
            <person name="Okrasinska A."/>
            <person name="Steczkiewicz K."/>
            <person name="Drgas O."/>
            <person name="Orlowska M."/>
            <person name="Perlinska-Lenart U."/>
            <person name="Aleksandrzak-Piekarczyk T."/>
            <person name="Szatraj K."/>
            <person name="Zielenkiewicz U."/>
            <person name="Pilsyk S."/>
            <person name="Malc E."/>
            <person name="Mieczkowski P."/>
            <person name="Kruszewska J.S."/>
            <person name="Biernat P."/>
            <person name="Pawlowska J."/>
        </authorList>
    </citation>
    <scope>NUCLEOTIDE SEQUENCE [LARGE SCALE GENOMIC DNA]</scope>
    <source>
        <strain evidence="1 2">CBS 142.35</strain>
    </source>
</reference>
<keyword evidence="2" id="KW-1185">Reference proteome</keyword>
<dbReference type="Proteomes" id="UP000646827">
    <property type="component" value="Unassembled WGS sequence"/>
</dbReference>
<proteinExistence type="predicted"/>
<sequence>MNSSISSNSIKSHIESLSEVSDQYLPERTGWEFSCEENNNADIWNQDTNTIVPELTVLHNGNTLFQTYDPNFIPPLKFNNDNGLYKESGFFFDLVHEIMNLKTTHMRLVQNIDRTRKLLANRIAY</sequence>
<gene>
    <name evidence="1" type="ORF">INT45_005429</name>
</gene>
<organism evidence="1 2">
    <name type="scientific">Circinella minor</name>
    <dbReference type="NCBI Taxonomy" id="1195481"/>
    <lineage>
        <taxon>Eukaryota</taxon>
        <taxon>Fungi</taxon>
        <taxon>Fungi incertae sedis</taxon>
        <taxon>Mucoromycota</taxon>
        <taxon>Mucoromycotina</taxon>
        <taxon>Mucoromycetes</taxon>
        <taxon>Mucorales</taxon>
        <taxon>Lichtheimiaceae</taxon>
        <taxon>Circinella</taxon>
    </lineage>
</organism>
<protein>
    <submittedName>
        <fullName evidence="1">Uncharacterized protein</fullName>
    </submittedName>
</protein>
<evidence type="ECO:0000313" key="2">
    <source>
        <dbReference type="Proteomes" id="UP000646827"/>
    </source>
</evidence>